<proteinExistence type="predicted"/>
<dbReference type="Proteomes" id="UP001604267">
    <property type="component" value="Unassembled WGS sequence"/>
</dbReference>
<name>A0ABW7BGD1_9ACTN</name>
<dbReference type="RefSeq" id="WP_392824055.1">
    <property type="nucleotide sequence ID" value="NZ_JBICYV010000023.1"/>
</dbReference>
<keyword evidence="2" id="KW-1185">Reference proteome</keyword>
<organism evidence="1 2">
    <name type="scientific">Streptomyces cinerochromogenes</name>
    <dbReference type="NCBI Taxonomy" id="66422"/>
    <lineage>
        <taxon>Bacteria</taxon>
        <taxon>Bacillati</taxon>
        <taxon>Actinomycetota</taxon>
        <taxon>Actinomycetes</taxon>
        <taxon>Kitasatosporales</taxon>
        <taxon>Streptomycetaceae</taxon>
        <taxon>Streptomyces</taxon>
    </lineage>
</organism>
<sequence>MKVTLARHGGLAAAIHLRRPPTVVDTDALPESAAAELAGLVAAAVPGTAGEEGAGPGRARDAMSYTVTVEEGGRSTELTQSDTTMSPEFAALLSWLEKHSAAQ</sequence>
<gene>
    <name evidence="1" type="ORF">ACGFZB_36715</name>
</gene>
<evidence type="ECO:0000313" key="1">
    <source>
        <dbReference type="EMBL" id="MFG3015895.1"/>
    </source>
</evidence>
<comment type="caution">
    <text evidence="1">The sequence shown here is derived from an EMBL/GenBank/DDBJ whole genome shotgun (WGS) entry which is preliminary data.</text>
</comment>
<dbReference type="Pfam" id="PF20242">
    <property type="entry name" value="Emfourin"/>
    <property type="match status" value="1"/>
</dbReference>
<evidence type="ECO:0000313" key="2">
    <source>
        <dbReference type="Proteomes" id="UP001604267"/>
    </source>
</evidence>
<reference evidence="1 2" key="1">
    <citation type="submission" date="2024-10" db="EMBL/GenBank/DDBJ databases">
        <title>The Natural Products Discovery Center: Release of the First 8490 Sequenced Strains for Exploring Actinobacteria Biosynthetic Diversity.</title>
        <authorList>
            <person name="Kalkreuter E."/>
            <person name="Kautsar S.A."/>
            <person name="Yang D."/>
            <person name="Bader C.D."/>
            <person name="Teijaro C.N."/>
            <person name="Fluegel L."/>
            <person name="Davis C.M."/>
            <person name="Simpson J.R."/>
            <person name="Lauterbach L."/>
            <person name="Steele A.D."/>
            <person name="Gui C."/>
            <person name="Meng S."/>
            <person name="Li G."/>
            <person name="Viehrig K."/>
            <person name="Ye F."/>
            <person name="Su P."/>
            <person name="Kiefer A.F."/>
            <person name="Nichols A."/>
            <person name="Cepeda A.J."/>
            <person name="Yan W."/>
            <person name="Fan B."/>
            <person name="Jiang Y."/>
            <person name="Adhikari A."/>
            <person name="Zheng C.-J."/>
            <person name="Schuster L."/>
            <person name="Cowan T.M."/>
            <person name="Smanski M.J."/>
            <person name="Chevrette M.G."/>
            <person name="De Carvalho L.P.S."/>
            <person name="Shen B."/>
        </authorList>
    </citation>
    <scope>NUCLEOTIDE SEQUENCE [LARGE SCALE GENOMIC DNA]</scope>
    <source>
        <strain evidence="1 2">NPDC048320</strain>
    </source>
</reference>
<dbReference type="EMBL" id="JBICYV010000023">
    <property type="protein sequence ID" value="MFG3015895.1"/>
    <property type="molecule type" value="Genomic_DNA"/>
</dbReference>
<dbReference type="InterPro" id="IPR049457">
    <property type="entry name" value="Emfourin"/>
</dbReference>
<accession>A0ABW7BGD1</accession>
<protein>
    <submittedName>
        <fullName evidence="1">Protealysin inhibitor emfourin</fullName>
    </submittedName>
</protein>